<dbReference type="Proteomes" id="UP000199169">
    <property type="component" value="Unassembled WGS sequence"/>
</dbReference>
<dbReference type="Gene3D" id="1.10.620.20">
    <property type="entry name" value="Ribonucleotide Reductase, subunit A"/>
    <property type="match status" value="1"/>
</dbReference>
<dbReference type="InterPro" id="IPR009078">
    <property type="entry name" value="Ferritin-like_SF"/>
</dbReference>
<organism evidence="2 3">
    <name type="scientific">Candidatus Accumulibacter aalborgensis</name>
    <dbReference type="NCBI Taxonomy" id="1860102"/>
    <lineage>
        <taxon>Bacteria</taxon>
        <taxon>Pseudomonadati</taxon>
        <taxon>Pseudomonadota</taxon>
        <taxon>Betaproteobacteria</taxon>
        <taxon>Candidatus Accumulibacter</taxon>
    </lineage>
</organism>
<feature type="domain" description="TRASH" evidence="1">
    <location>
        <begin position="17"/>
        <end position="55"/>
    </location>
</feature>
<keyword evidence="3" id="KW-1185">Reference proteome</keyword>
<evidence type="ECO:0000259" key="1">
    <source>
        <dbReference type="SMART" id="SM00746"/>
    </source>
</evidence>
<dbReference type="SMART" id="SM00746">
    <property type="entry name" value="TRASH"/>
    <property type="match status" value="1"/>
</dbReference>
<accession>A0A1A8XYI3</accession>
<evidence type="ECO:0000313" key="2">
    <source>
        <dbReference type="EMBL" id="SBT09113.1"/>
    </source>
</evidence>
<dbReference type="STRING" id="1860102.ACCAA_670040"/>
<protein>
    <recommendedName>
        <fullName evidence="1">TRASH domain-containing protein</fullName>
    </recommendedName>
</protein>
<dbReference type="EMBL" id="FLQX01000146">
    <property type="protein sequence ID" value="SBT09113.1"/>
    <property type="molecule type" value="Genomic_DNA"/>
</dbReference>
<dbReference type="InterPro" id="IPR012348">
    <property type="entry name" value="RNR-like"/>
</dbReference>
<dbReference type="AlphaFoldDB" id="A0A1A8XYI3"/>
<dbReference type="InterPro" id="IPR007029">
    <property type="entry name" value="YHS_dom"/>
</dbReference>
<evidence type="ECO:0000313" key="3">
    <source>
        <dbReference type="Proteomes" id="UP000199169"/>
    </source>
</evidence>
<reference evidence="3" key="1">
    <citation type="submission" date="2016-06" db="EMBL/GenBank/DDBJ databases">
        <authorList>
            <person name="McIlroy S.J."/>
            <person name="Karst S.M."/>
            <person name="Albertsen M."/>
        </authorList>
    </citation>
    <scope>NUCLEOTIDE SEQUENCE [LARGE SCALE GENOMIC DNA]</scope>
</reference>
<gene>
    <name evidence="2" type="ORF">ACCAA_670040</name>
</gene>
<dbReference type="SUPFAM" id="SSF47240">
    <property type="entry name" value="Ferritin-like"/>
    <property type="match status" value="1"/>
</dbReference>
<sequence length="60" mass="7200">MSRDDSKAIQRKREDRDPVCGKRINRNKAHITLQYKGNEYLLCCPICQAEFERDPERYLQ</sequence>
<dbReference type="Pfam" id="PF04945">
    <property type="entry name" value="YHS"/>
    <property type="match status" value="1"/>
</dbReference>
<dbReference type="InterPro" id="IPR011017">
    <property type="entry name" value="TRASH_dom"/>
</dbReference>
<dbReference type="GO" id="GO:0016491">
    <property type="term" value="F:oxidoreductase activity"/>
    <property type="evidence" value="ECO:0007669"/>
    <property type="project" value="InterPro"/>
</dbReference>
<name>A0A1A8XYI3_9PROT</name>
<proteinExistence type="predicted"/>